<dbReference type="GO" id="GO:0005829">
    <property type="term" value="C:cytosol"/>
    <property type="evidence" value="ECO:0007669"/>
    <property type="project" value="TreeGrafter"/>
</dbReference>
<dbReference type="GO" id="GO:0035999">
    <property type="term" value="P:tetrahydrofolate interconversion"/>
    <property type="evidence" value="ECO:0007669"/>
    <property type="project" value="UniProtKB-UniPathway"/>
</dbReference>
<dbReference type="GO" id="GO:0106312">
    <property type="term" value="F:methylenetetrahydrofolate reductase (NADH) activity"/>
    <property type="evidence" value="ECO:0007669"/>
    <property type="project" value="UniProtKB-EC"/>
</dbReference>
<comment type="catalytic activity">
    <reaction evidence="7">
        <text>(6S)-5-methyl-5,6,7,8-tetrahydrofolate + NAD(+) = (6R)-5,10-methylene-5,6,7,8-tetrahydrofolate + NADH + H(+)</text>
        <dbReference type="Rhea" id="RHEA:19821"/>
        <dbReference type="ChEBI" id="CHEBI:15378"/>
        <dbReference type="ChEBI" id="CHEBI:15636"/>
        <dbReference type="ChEBI" id="CHEBI:18608"/>
        <dbReference type="ChEBI" id="CHEBI:57540"/>
        <dbReference type="ChEBI" id="CHEBI:57945"/>
        <dbReference type="EC" id="1.5.1.54"/>
    </reaction>
    <physiologicalReaction direction="right-to-left" evidence="7">
        <dbReference type="Rhea" id="RHEA:19823"/>
    </physiologicalReaction>
</comment>
<dbReference type="PANTHER" id="PTHR45754:SF3">
    <property type="entry name" value="METHYLENETETRAHYDROFOLATE REDUCTASE (NADPH)"/>
    <property type="match status" value="1"/>
</dbReference>
<evidence type="ECO:0000256" key="1">
    <source>
        <dbReference type="ARBA" id="ARBA00001974"/>
    </source>
</evidence>
<dbReference type="Pfam" id="PF02219">
    <property type="entry name" value="MTHFR"/>
    <property type="match status" value="1"/>
</dbReference>
<comment type="cofactor">
    <cofactor evidence="1 8">
        <name>FAD</name>
        <dbReference type="ChEBI" id="CHEBI:57692"/>
    </cofactor>
</comment>
<comment type="caution">
    <text evidence="9">The sequence shown here is derived from an EMBL/GenBank/DDBJ whole genome shotgun (WGS) entry which is preliminary data.</text>
</comment>
<dbReference type="Proteomes" id="UP000315677">
    <property type="component" value="Unassembled WGS sequence"/>
</dbReference>
<dbReference type="UniPathway" id="UPA00193"/>
<dbReference type="InterPro" id="IPR029041">
    <property type="entry name" value="FAD-linked_oxidoreductase-like"/>
</dbReference>
<dbReference type="PANTHER" id="PTHR45754">
    <property type="entry name" value="METHYLENETETRAHYDROFOLATE REDUCTASE"/>
    <property type="match status" value="1"/>
</dbReference>
<comment type="pathway">
    <text evidence="2 8">One-carbon metabolism; tetrahydrofolate interconversion.</text>
</comment>
<dbReference type="RefSeq" id="WP_170231750.1">
    <property type="nucleotide sequence ID" value="NZ_VFPA01000006.1"/>
</dbReference>
<evidence type="ECO:0000256" key="3">
    <source>
        <dbReference type="ARBA" id="ARBA00006743"/>
    </source>
</evidence>
<evidence type="ECO:0000313" key="10">
    <source>
        <dbReference type="Proteomes" id="UP000315677"/>
    </source>
</evidence>
<evidence type="ECO:0000256" key="8">
    <source>
        <dbReference type="RuleBase" id="RU003862"/>
    </source>
</evidence>
<proteinExistence type="inferred from homology"/>
<evidence type="ECO:0000256" key="4">
    <source>
        <dbReference type="ARBA" id="ARBA00022630"/>
    </source>
</evidence>
<dbReference type="InterPro" id="IPR003171">
    <property type="entry name" value="Mehydrof_redctse-like"/>
</dbReference>
<dbReference type="SUPFAM" id="SSF51730">
    <property type="entry name" value="FAD-linked oxidoreductase"/>
    <property type="match status" value="1"/>
</dbReference>
<reference evidence="9 10" key="1">
    <citation type="submission" date="2019-06" db="EMBL/GenBank/DDBJ databases">
        <title>Sequencing the genomes of 1000 actinobacteria strains.</title>
        <authorList>
            <person name="Klenk H.-P."/>
        </authorList>
    </citation>
    <scope>NUCLEOTIDE SEQUENCE [LARGE SCALE GENOMIC DNA]</scope>
    <source>
        <strain evidence="9 10">DSM 45301</strain>
    </source>
</reference>
<name>A0A543D1B3_9PSEU</name>
<keyword evidence="10" id="KW-1185">Reference proteome</keyword>
<evidence type="ECO:0000256" key="2">
    <source>
        <dbReference type="ARBA" id="ARBA00004777"/>
    </source>
</evidence>
<keyword evidence="5 8" id="KW-0274">FAD</keyword>
<comment type="similarity">
    <text evidence="3 8">Belongs to the methylenetetrahydrofolate reductase family.</text>
</comment>
<organism evidence="9 10">
    <name type="scientific">Pseudonocardia kunmingensis</name>
    <dbReference type="NCBI Taxonomy" id="630975"/>
    <lineage>
        <taxon>Bacteria</taxon>
        <taxon>Bacillati</taxon>
        <taxon>Actinomycetota</taxon>
        <taxon>Actinomycetes</taxon>
        <taxon>Pseudonocardiales</taxon>
        <taxon>Pseudonocardiaceae</taxon>
        <taxon>Pseudonocardia</taxon>
    </lineage>
</organism>
<dbReference type="Gene3D" id="3.20.20.220">
    <property type="match status" value="1"/>
</dbReference>
<keyword evidence="4 8" id="KW-0285">Flavoprotein</keyword>
<evidence type="ECO:0000256" key="6">
    <source>
        <dbReference type="ARBA" id="ARBA00023002"/>
    </source>
</evidence>
<dbReference type="GO" id="GO:0071949">
    <property type="term" value="F:FAD binding"/>
    <property type="evidence" value="ECO:0007669"/>
    <property type="project" value="TreeGrafter"/>
</dbReference>
<dbReference type="CDD" id="cd00537">
    <property type="entry name" value="MTHFR"/>
    <property type="match status" value="1"/>
</dbReference>
<evidence type="ECO:0000313" key="9">
    <source>
        <dbReference type="EMBL" id="TQM03146.1"/>
    </source>
</evidence>
<dbReference type="GO" id="GO:0009086">
    <property type="term" value="P:methionine biosynthetic process"/>
    <property type="evidence" value="ECO:0007669"/>
    <property type="project" value="TreeGrafter"/>
</dbReference>
<sequence length="311" mass="32888">MTGRLAAAIGEGRFAVTAEIGPPRGADAAAIERKAGLLRGWVDAANITDNQGAHVRLSSLAGSVLALRAGVEPVMQLTCRDRNRIALQSDLLAAGALGVPNVLLLSGDHPVYGDHPDAAAVFDLDSVQLVWTARTLRDEGVLLSGRPVETRPQFLVGAVENPFAPPAAFRATRLGKKAAAGAQFCQTQFTFDVPAFARFMAEVVDRGIAQRCAVLAGVGPIRSLRAYEFVRTHVPGVHLPESVGRRLRGVPEHRVAAEGVALCVETIEALRAIPGVAGVHVMAFGYERGIPEILERAGLAPAAPTERKERA</sequence>
<dbReference type="EMBL" id="VFPA01000006">
    <property type="protein sequence ID" value="TQM03146.1"/>
    <property type="molecule type" value="Genomic_DNA"/>
</dbReference>
<dbReference type="AlphaFoldDB" id="A0A543D1B3"/>
<evidence type="ECO:0000256" key="5">
    <source>
        <dbReference type="ARBA" id="ARBA00022827"/>
    </source>
</evidence>
<keyword evidence="6 8" id="KW-0560">Oxidoreductase</keyword>
<gene>
    <name evidence="9" type="ORF">FB558_7796</name>
</gene>
<accession>A0A543D1B3</accession>
<protein>
    <recommendedName>
        <fullName evidence="8">Methylenetetrahydrofolate reductase</fullName>
    </recommendedName>
</protein>
<evidence type="ECO:0000256" key="7">
    <source>
        <dbReference type="ARBA" id="ARBA00048628"/>
    </source>
</evidence>